<evidence type="ECO:0000256" key="4">
    <source>
        <dbReference type="ARBA" id="ARBA00022490"/>
    </source>
</evidence>
<evidence type="ECO:0000259" key="11">
    <source>
        <dbReference type="Pfam" id="PF00316"/>
    </source>
</evidence>
<feature type="binding site" evidence="9">
    <location>
        <position position="115"/>
    </location>
    <ligand>
        <name>Mg(2+)</name>
        <dbReference type="ChEBI" id="CHEBI:18420"/>
        <label>2</label>
    </ligand>
</feature>
<evidence type="ECO:0000256" key="9">
    <source>
        <dbReference type="HAMAP-Rule" id="MF_01855"/>
    </source>
</evidence>
<feature type="binding site" evidence="9">
    <location>
        <begin position="115"/>
        <end position="118"/>
    </location>
    <ligand>
        <name>substrate</name>
    </ligand>
</feature>
<dbReference type="GO" id="GO:0042132">
    <property type="term" value="F:fructose 1,6-bisphosphate 1-phosphatase activity"/>
    <property type="evidence" value="ECO:0007669"/>
    <property type="project" value="UniProtKB-EC"/>
</dbReference>
<sequence>MTKFEKFLFEQKFHSKTEYEINELILSIILAAKFIQHKINSPKFKNILKNNDNNINIQGEIQMKLDQYANNKFKHILKFQKNVAGLVSEEEENIIIFDNDRAKKAKYIILIDPLDGSSNIDVNIPIGTIFSIYQRVTPIGFLIDKNDFLQPGNKQIAAGYILYGASTILVFTTGYGVNIYTYDSSLGVFILSQKKIIYPQKDLIYSINESNYFSFSKEIKKYIKYCQKQNKIIENYYISRYVGSLVADFHRNLIKGGIYIYPNTIKYPTGKLRLLYECNPIAFLAEQAEGKASNGTSRILDIIPNKLHQRSQLIVGTKSMVNKVEYFINKL</sequence>
<dbReference type="Pfam" id="PF18913">
    <property type="entry name" value="FBPase_C"/>
    <property type="match status" value="1"/>
</dbReference>
<comment type="pathway">
    <text evidence="2">Carbohydrate biosynthesis; Calvin cycle.</text>
</comment>
<dbReference type="PANTHER" id="PTHR11556">
    <property type="entry name" value="FRUCTOSE-1,6-BISPHOSPHATASE-RELATED"/>
    <property type="match status" value="1"/>
</dbReference>
<dbReference type="HAMAP" id="MF_01855">
    <property type="entry name" value="FBPase_class1"/>
    <property type="match status" value="1"/>
</dbReference>
<evidence type="ECO:0000256" key="5">
    <source>
        <dbReference type="ARBA" id="ARBA00022723"/>
    </source>
</evidence>
<dbReference type="EMBL" id="OZ034688">
    <property type="protein sequence ID" value="CAL1329337.1"/>
    <property type="molecule type" value="Genomic_DNA"/>
</dbReference>
<dbReference type="Gene3D" id="3.40.190.80">
    <property type="match status" value="1"/>
</dbReference>
<comment type="similarity">
    <text evidence="3 9 10">Belongs to the FBPase class 1 family.</text>
</comment>
<evidence type="ECO:0000256" key="1">
    <source>
        <dbReference type="ARBA" id="ARBA00001273"/>
    </source>
</evidence>
<gene>
    <name evidence="9 13" type="primary">fbp</name>
    <name evidence="13" type="ORF">PRHACTZTBTEA_418</name>
</gene>
<feature type="binding site" evidence="9">
    <location>
        <position position="112"/>
    </location>
    <ligand>
        <name>Mg(2+)</name>
        <dbReference type="ChEBI" id="CHEBI:18420"/>
        <label>2</label>
    </ligand>
</feature>
<dbReference type="PRINTS" id="PR00115">
    <property type="entry name" value="F16BPHPHTASE"/>
</dbReference>
<keyword evidence="4 9" id="KW-0963">Cytoplasm</keyword>
<evidence type="ECO:0000313" key="13">
    <source>
        <dbReference type="EMBL" id="CAL1329337.1"/>
    </source>
</evidence>
<feature type="binding site" evidence="9">
    <location>
        <position position="112"/>
    </location>
    <ligand>
        <name>Mg(2+)</name>
        <dbReference type="ChEBI" id="CHEBI:18420"/>
        <label>1</label>
    </ligand>
</feature>
<feature type="binding site" evidence="9">
    <location>
        <position position="241"/>
    </location>
    <ligand>
        <name>substrate</name>
    </ligand>
</feature>
<dbReference type="PIRSF" id="PIRSF000904">
    <property type="entry name" value="FBPtase_SBPase"/>
    <property type="match status" value="1"/>
</dbReference>
<evidence type="ECO:0000256" key="2">
    <source>
        <dbReference type="ARBA" id="ARBA00005215"/>
    </source>
</evidence>
<feature type="binding site" evidence="9">
    <location>
        <position position="271"/>
    </location>
    <ligand>
        <name>substrate</name>
    </ligand>
</feature>
<feature type="binding site" evidence="9">
    <location>
        <position position="208"/>
    </location>
    <ligand>
        <name>substrate</name>
    </ligand>
</feature>
<accession>A0ABM9NPD2</accession>
<comment type="subcellular location">
    <subcellularLocation>
        <location evidence="9">Cytoplasm</location>
    </subcellularLocation>
</comment>
<comment type="subunit">
    <text evidence="9">Homotetramer.</text>
</comment>
<dbReference type="InterPro" id="IPR028343">
    <property type="entry name" value="FBPtase"/>
</dbReference>
<feature type="domain" description="Fructose-1-6-bisphosphatase class 1 C-terminal" evidence="12">
    <location>
        <begin position="199"/>
        <end position="327"/>
    </location>
</feature>
<protein>
    <recommendedName>
        <fullName evidence="9">Fructose-1,6-bisphosphatase class 1</fullName>
        <shortName evidence="9">FBPase class 1</shortName>
        <ecNumber evidence="9">3.1.3.11</ecNumber>
    </recommendedName>
    <alternativeName>
        <fullName evidence="9">D-fructose-1,6-bisphosphate 1-phosphohydrolase class 1</fullName>
    </alternativeName>
</protein>
<dbReference type="Gene3D" id="3.30.540.10">
    <property type="entry name" value="Fructose-1,6-Bisphosphatase, subunit A, domain 1"/>
    <property type="match status" value="1"/>
</dbReference>
<dbReference type="InterPro" id="IPR000146">
    <property type="entry name" value="FBPase_class-1"/>
</dbReference>
<dbReference type="InterPro" id="IPR033391">
    <property type="entry name" value="FBPase_N"/>
</dbReference>
<evidence type="ECO:0000256" key="6">
    <source>
        <dbReference type="ARBA" id="ARBA00022801"/>
    </source>
</evidence>
<feature type="binding site" evidence="9">
    <location>
        <position position="114"/>
    </location>
    <ligand>
        <name>Mg(2+)</name>
        <dbReference type="ChEBI" id="CHEBI:18420"/>
        <label>1</label>
    </ligand>
</feature>
<dbReference type="PIRSF" id="PIRSF500210">
    <property type="entry name" value="FBPtase"/>
    <property type="match status" value="1"/>
</dbReference>
<dbReference type="InterPro" id="IPR020548">
    <property type="entry name" value="Fructose_bisphosphatase_AS"/>
</dbReference>
<keyword evidence="8 9" id="KW-0119">Carbohydrate metabolism</keyword>
<keyword evidence="5 9" id="KW-0479">Metal-binding</keyword>
<keyword evidence="7 9" id="KW-0460">Magnesium</keyword>
<evidence type="ECO:0000256" key="8">
    <source>
        <dbReference type="ARBA" id="ARBA00023277"/>
    </source>
</evidence>
<dbReference type="EC" id="3.1.3.11" evidence="9"/>
<organism evidence="13 14">
    <name type="scientific">Candidatus Providencia siddallii</name>
    <dbReference type="NCBI Taxonomy" id="1715285"/>
    <lineage>
        <taxon>Bacteria</taxon>
        <taxon>Pseudomonadati</taxon>
        <taxon>Pseudomonadota</taxon>
        <taxon>Gammaproteobacteria</taxon>
        <taxon>Enterobacterales</taxon>
        <taxon>Morganellaceae</taxon>
        <taxon>Providencia</taxon>
    </lineage>
</organism>
<name>A0ABM9NPD2_9GAMM</name>
<comment type="catalytic activity">
    <reaction evidence="1 9">
        <text>beta-D-fructose 1,6-bisphosphate + H2O = beta-D-fructose 6-phosphate + phosphate</text>
        <dbReference type="Rhea" id="RHEA:11064"/>
        <dbReference type="ChEBI" id="CHEBI:15377"/>
        <dbReference type="ChEBI" id="CHEBI:32966"/>
        <dbReference type="ChEBI" id="CHEBI:43474"/>
        <dbReference type="ChEBI" id="CHEBI:57634"/>
        <dbReference type="EC" id="3.1.3.11"/>
    </reaction>
</comment>
<feature type="domain" description="Fructose-1-6-bisphosphatase class I N-terminal" evidence="11">
    <location>
        <begin position="6"/>
        <end position="193"/>
    </location>
</feature>
<dbReference type="InterPro" id="IPR044015">
    <property type="entry name" value="FBPase_C_dom"/>
</dbReference>
<evidence type="ECO:0000313" key="14">
    <source>
        <dbReference type="Proteomes" id="UP001497533"/>
    </source>
</evidence>
<dbReference type="SUPFAM" id="SSF56655">
    <property type="entry name" value="Carbohydrate phosphatase"/>
    <property type="match status" value="1"/>
</dbReference>
<dbReference type="CDD" id="cd00354">
    <property type="entry name" value="FBPase"/>
    <property type="match status" value="1"/>
</dbReference>
<feature type="binding site" evidence="9">
    <location>
        <position position="277"/>
    </location>
    <ligand>
        <name>Mg(2+)</name>
        <dbReference type="ChEBI" id="CHEBI:18420"/>
        <label>2</label>
    </ligand>
</feature>
<dbReference type="Proteomes" id="UP001497533">
    <property type="component" value="Chromosome"/>
</dbReference>
<dbReference type="Pfam" id="PF00316">
    <property type="entry name" value="FBPase"/>
    <property type="match status" value="1"/>
</dbReference>
<keyword evidence="14" id="KW-1185">Reference proteome</keyword>
<reference evidence="13" key="1">
    <citation type="submission" date="2024-04" db="EMBL/GenBank/DDBJ databases">
        <authorList>
            <person name="Manzano-Marin A."/>
            <person name="Manzano-Marin A."/>
            <person name="Alejandro Manzano Marin A."/>
        </authorList>
    </citation>
    <scope>NUCLEOTIDE SEQUENCE [LARGE SCALE GENOMIC DNA]</scope>
    <source>
        <strain evidence="13">TABTEA</strain>
    </source>
</reference>
<comment type="caution">
    <text evidence="9">Lacks conserved residue(s) required for the propagation of feature annotation.</text>
</comment>
<feature type="binding site" evidence="9">
    <location>
        <position position="89"/>
    </location>
    <ligand>
        <name>Mg(2+)</name>
        <dbReference type="ChEBI" id="CHEBI:18420"/>
        <label>1</label>
    </ligand>
</feature>
<dbReference type="NCBIfam" id="NF006778">
    <property type="entry name" value="PRK09293.1-1"/>
    <property type="match status" value="1"/>
</dbReference>
<keyword evidence="6 9" id="KW-0378">Hydrolase</keyword>
<dbReference type="RefSeq" id="WP_341764807.1">
    <property type="nucleotide sequence ID" value="NZ_OZ034688.1"/>
</dbReference>
<proteinExistence type="inferred from homology"/>
<evidence type="ECO:0000256" key="7">
    <source>
        <dbReference type="ARBA" id="ARBA00022842"/>
    </source>
</evidence>
<evidence type="ECO:0000256" key="3">
    <source>
        <dbReference type="ARBA" id="ARBA00010941"/>
    </source>
</evidence>
<comment type="cofactor">
    <cofactor evidence="9">
        <name>Mg(2+)</name>
        <dbReference type="ChEBI" id="CHEBI:18420"/>
    </cofactor>
    <text evidence="9">Binds 2 magnesium ions per subunit.</text>
</comment>
<evidence type="ECO:0000256" key="10">
    <source>
        <dbReference type="RuleBase" id="RU000508"/>
    </source>
</evidence>
<evidence type="ECO:0000259" key="12">
    <source>
        <dbReference type="Pfam" id="PF18913"/>
    </source>
</evidence>
<dbReference type="PROSITE" id="PS00124">
    <property type="entry name" value="FBPASE"/>
    <property type="match status" value="1"/>
</dbReference>
<dbReference type="PANTHER" id="PTHR11556:SF35">
    <property type="entry name" value="SEDOHEPTULOSE-1,7-BISPHOSPHATASE, CHLOROPLASTIC"/>
    <property type="match status" value="1"/>
</dbReference>